<dbReference type="Proteomes" id="UP001216139">
    <property type="component" value="Chromosome"/>
</dbReference>
<reference evidence="2 3" key="1">
    <citation type="submission" date="2023-02" db="EMBL/GenBank/DDBJ databases">
        <title>Genome sequence of Mucilaginibacter jinjuensis strain KACC 16571.</title>
        <authorList>
            <person name="Kim S."/>
            <person name="Heo J."/>
            <person name="Kwon S.-W."/>
        </authorList>
    </citation>
    <scope>NUCLEOTIDE SEQUENCE [LARGE SCALE GENOMIC DNA]</scope>
    <source>
        <strain evidence="2 3">KACC 16571</strain>
    </source>
</reference>
<keyword evidence="1" id="KW-1133">Transmembrane helix</keyword>
<gene>
    <name evidence="2" type="ORF">PQO05_06870</name>
</gene>
<name>A0ABY7TCE3_9SPHI</name>
<evidence type="ECO:0000313" key="3">
    <source>
        <dbReference type="Proteomes" id="UP001216139"/>
    </source>
</evidence>
<dbReference type="EMBL" id="CP117167">
    <property type="protein sequence ID" value="WCT13656.1"/>
    <property type="molecule type" value="Genomic_DNA"/>
</dbReference>
<organism evidence="2 3">
    <name type="scientific">Mucilaginibacter jinjuensis</name>
    <dbReference type="NCBI Taxonomy" id="1176721"/>
    <lineage>
        <taxon>Bacteria</taxon>
        <taxon>Pseudomonadati</taxon>
        <taxon>Bacteroidota</taxon>
        <taxon>Sphingobacteriia</taxon>
        <taxon>Sphingobacteriales</taxon>
        <taxon>Sphingobacteriaceae</taxon>
        <taxon>Mucilaginibacter</taxon>
    </lineage>
</organism>
<protein>
    <recommendedName>
        <fullName evidence="4">Cytoskeletal protein CcmA (Bactofilin family)</fullName>
    </recommendedName>
</protein>
<accession>A0ABY7TCE3</accession>
<evidence type="ECO:0000256" key="1">
    <source>
        <dbReference type="SAM" id="Phobius"/>
    </source>
</evidence>
<proteinExistence type="predicted"/>
<evidence type="ECO:0008006" key="4">
    <source>
        <dbReference type="Google" id="ProtNLM"/>
    </source>
</evidence>
<dbReference type="RefSeq" id="WP_273631962.1">
    <property type="nucleotide sequence ID" value="NZ_CP117167.1"/>
</dbReference>
<evidence type="ECO:0000313" key="2">
    <source>
        <dbReference type="EMBL" id="WCT13656.1"/>
    </source>
</evidence>
<keyword evidence="1" id="KW-0472">Membrane</keyword>
<keyword evidence="3" id="KW-1185">Reference proteome</keyword>
<feature type="transmembrane region" description="Helical" evidence="1">
    <location>
        <begin position="6"/>
        <end position="31"/>
    </location>
</feature>
<sequence length="417" mass="46275">MIKASALYIVIIIALVIAVLCSSLIVAGYFYKIQYQRKFRGDLLYSNVCSGTNILLAEDEHSYSSRKVSLFGGDQDSVILKRINWGLYDVAVAQAFIHNDTLTKIFSTGYLADSAKWAALYLIDEDRPISVSGKTLIKGEVFIPKAGIKEAYVDNMAYQGDKKLVDGLKKTSDKKLPVLTESSYANLKKLLSVQADADSSLAIADSMFRSFDAPLKLIGLGKQAIHLRKKMDGYILIRSDTTITIDNTSILDHVIIFARSVNVESGFKGNCQLFASDSIHIQSNCHFNYPSVIGLLSQNQSKNKEPGKIIIDSATTIDGTVFSYDPNASAIRPVIILGSQTTVNGQIYSQGILSYKKNVAVNGSVMTNRFIYQSGYTMYENYLINFRVNSVPLSKYYLTSELLPFASTKRRVLEWLK</sequence>
<keyword evidence="1" id="KW-0812">Transmembrane</keyword>